<reference evidence="10" key="4">
    <citation type="submission" date="2025-09" db="UniProtKB">
        <authorList>
            <consortium name="Ensembl"/>
        </authorList>
    </citation>
    <scope>IDENTIFICATION</scope>
</reference>
<comment type="similarity">
    <text evidence="2">Belongs to the Mediator complex subunit 30 family.</text>
</comment>
<evidence type="ECO:0000256" key="1">
    <source>
        <dbReference type="ARBA" id="ARBA00004123"/>
    </source>
</evidence>
<evidence type="ECO:0000313" key="10">
    <source>
        <dbReference type="Ensembl" id="ENSCINP00000022425.2"/>
    </source>
</evidence>
<reference evidence="11" key="1">
    <citation type="journal article" date="2002" name="Science">
        <title>The draft genome of Ciona intestinalis: insights into chordate and vertebrate origins.</title>
        <authorList>
            <person name="Dehal P."/>
            <person name="Satou Y."/>
            <person name="Campbell R.K."/>
            <person name="Chapman J."/>
            <person name="Degnan B."/>
            <person name="De Tomaso A."/>
            <person name="Davidson B."/>
            <person name="Di Gregorio A."/>
            <person name="Gelpke M."/>
            <person name="Goodstein D.M."/>
            <person name="Harafuji N."/>
            <person name="Hastings K.E."/>
            <person name="Ho I."/>
            <person name="Hotta K."/>
            <person name="Huang W."/>
            <person name="Kawashima T."/>
            <person name="Lemaire P."/>
            <person name="Martinez D."/>
            <person name="Meinertzhagen I.A."/>
            <person name="Necula S."/>
            <person name="Nonaka M."/>
            <person name="Putnam N."/>
            <person name="Rash S."/>
            <person name="Saiga H."/>
            <person name="Satake M."/>
            <person name="Terry A."/>
            <person name="Yamada L."/>
            <person name="Wang H.G."/>
            <person name="Awazu S."/>
            <person name="Azumi K."/>
            <person name="Boore J."/>
            <person name="Branno M."/>
            <person name="Chin-Bow S."/>
            <person name="DeSantis R."/>
            <person name="Doyle S."/>
            <person name="Francino P."/>
            <person name="Keys D.N."/>
            <person name="Haga S."/>
            <person name="Hayashi H."/>
            <person name="Hino K."/>
            <person name="Imai K.S."/>
            <person name="Inaba K."/>
            <person name="Kano S."/>
            <person name="Kobayashi K."/>
            <person name="Kobayashi M."/>
            <person name="Lee B.I."/>
            <person name="Makabe K.W."/>
            <person name="Manohar C."/>
            <person name="Matassi G."/>
            <person name="Medina M."/>
            <person name="Mochizuki Y."/>
            <person name="Mount S."/>
            <person name="Morishita T."/>
            <person name="Miura S."/>
            <person name="Nakayama A."/>
            <person name="Nishizaka S."/>
            <person name="Nomoto H."/>
            <person name="Ohta F."/>
            <person name="Oishi K."/>
            <person name="Rigoutsos I."/>
            <person name="Sano M."/>
            <person name="Sasaki A."/>
            <person name="Sasakura Y."/>
            <person name="Shoguchi E."/>
            <person name="Shin-i T."/>
            <person name="Spagnuolo A."/>
            <person name="Stainier D."/>
            <person name="Suzuki M.M."/>
            <person name="Tassy O."/>
            <person name="Takatori N."/>
            <person name="Tokuoka M."/>
            <person name="Yagi K."/>
            <person name="Yoshizaki F."/>
            <person name="Wada S."/>
            <person name="Zhang C."/>
            <person name="Hyatt P.D."/>
            <person name="Larimer F."/>
            <person name="Detter C."/>
            <person name="Doggett N."/>
            <person name="Glavina T."/>
            <person name="Hawkins T."/>
            <person name="Richardson P."/>
            <person name="Lucas S."/>
            <person name="Kohara Y."/>
            <person name="Levine M."/>
            <person name="Satoh N."/>
            <person name="Rokhsar D.S."/>
        </authorList>
    </citation>
    <scope>NUCLEOTIDE SEQUENCE [LARGE SCALE GENOMIC DNA]</scope>
</reference>
<evidence type="ECO:0000256" key="9">
    <source>
        <dbReference type="ARBA" id="ARBA00031981"/>
    </source>
</evidence>
<dbReference type="InterPro" id="IPR021019">
    <property type="entry name" value="Mediator_Med30_met"/>
</dbReference>
<organism evidence="10 11">
    <name type="scientific">Ciona intestinalis</name>
    <name type="common">Transparent sea squirt</name>
    <name type="synonym">Ascidia intestinalis</name>
    <dbReference type="NCBI Taxonomy" id="7719"/>
    <lineage>
        <taxon>Eukaryota</taxon>
        <taxon>Metazoa</taxon>
        <taxon>Chordata</taxon>
        <taxon>Tunicata</taxon>
        <taxon>Ascidiacea</taxon>
        <taxon>Phlebobranchia</taxon>
        <taxon>Cionidae</taxon>
        <taxon>Ciona</taxon>
    </lineage>
</organism>
<proteinExistence type="inferred from homology"/>
<dbReference type="EMBL" id="EAAA01002523">
    <property type="status" value="NOT_ANNOTATED_CDS"/>
    <property type="molecule type" value="Genomic_DNA"/>
</dbReference>
<keyword evidence="4" id="KW-0805">Transcription regulation</keyword>
<comment type="subcellular location">
    <subcellularLocation>
        <location evidence="1">Nucleus</location>
    </subcellularLocation>
</comment>
<keyword evidence="6" id="KW-0804">Transcription</keyword>
<dbReference type="Ensembl" id="ENSCINT00000022671.2">
    <property type="protein sequence ID" value="ENSCINP00000022425.2"/>
    <property type="gene ID" value="ENSCING00000011828.2"/>
</dbReference>
<dbReference type="InParanoid" id="F6ZLV3"/>
<dbReference type="GO" id="GO:0003712">
    <property type="term" value="F:transcription coregulator activity"/>
    <property type="evidence" value="ECO:0000318"/>
    <property type="project" value="GO_Central"/>
</dbReference>
<dbReference type="OMA" id="IWDVNAM"/>
<dbReference type="FunCoup" id="F6ZLV3">
    <property type="interactions" value="149"/>
</dbReference>
<evidence type="ECO:0000256" key="7">
    <source>
        <dbReference type="ARBA" id="ARBA00023242"/>
    </source>
</evidence>
<dbReference type="Pfam" id="PF11315">
    <property type="entry name" value="Med30"/>
    <property type="match status" value="1"/>
</dbReference>
<dbReference type="PANTHER" id="PTHR31705">
    <property type="entry name" value="MEDIATOR OF RNA POLYMERASE II TRANSCRIPTION SUBUNIT 30"/>
    <property type="match status" value="1"/>
</dbReference>
<dbReference type="GO" id="GO:0045893">
    <property type="term" value="P:positive regulation of DNA-templated transcription"/>
    <property type="evidence" value="ECO:0000318"/>
    <property type="project" value="GO_Central"/>
</dbReference>
<dbReference type="GeneTree" id="ENSGT00390000010887"/>
<protein>
    <recommendedName>
        <fullName evidence="3">Mediator of RNA polymerase II transcription subunit 30</fullName>
    </recommendedName>
    <alternativeName>
        <fullName evidence="9">Mediator complex subunit 30</fullName>
    </alternativeName>
</protein>
<keyword evidence="11" id="KW-1185">Reference proteome</keyword>
<keyword evidence="7" id="KW-0539">Nucleus</keyword>
<gene>
    <name evidence="10" type="primary">LOC100181710</name>
</gene>
<dbReference type="Proteomes" id="UP000008144">
    <property type="component" value="Chromosome 7"/>
</dbReference>
<dbReference type="AlphaFoldDB" id="F6ZLV3"/>
<comment type="function">
    <text evidence="8">Component of the Mediator complex, a coactivator involved in the regulated transcription of nearly all RNA polymerase II-dependent genes. Mediator functions as a bridge to convey information from gene-specific regulatory proteins to the basal RNA polymerase II transcription machinery. Mediator is recruited to promoters by direct interactions with regulatory proteins and serves as a scaffold for the assembly of a functional preinitiation complex with RNA polymerase II and the general transcription factors.</text>
</comment>
<evidence type="ECO:0000313" key="11">
    <source>
        <dbReference type="Proteomes" id="UP000008144"/>
    </source>
</evidence>
<evidence type="ECO:0000256" key="8">
    <source>
        <dbReference type="ARBA" id="ARBA00025687"/>
    </source>
</evidence>
<keyword evidence="5" id="KW-0010">Activator</keyword>
<evidence type="ECO:0000256" key="2">
    <source>
        <dbReference type="ARBA" id="ARBA00010606"/>
    </source>
</evidence>
<evidence type="ECO:0000256" key="6">
    <source>
        <dbReference type="ARBA" id="ARBA00023163"/>
    </source>
</evidence>
<name>F6ZLV3_CIOIN</name>
<accession>F6ZLV3</accession>
<dbReference type="PANTHER" id="PTHR31705:SF4">
    <property type="entry name" value="MEDIATOR OF RNA POLYMERASE II TRANSCRIPTION SUBUNIT 30"/>
    <property type="match status" value="1"/>
</dbReference>
<evidence type="ECO:0000256" key="5">
    <source>
        <dbReference type="ARBA" id="ARBA00023159"/>
    </source>
</evidence>
<dbReference type="GO" id="GO:0016592">
    <property type="term" value="C:mediator complex"/>
    <property type="evidence" value="ECO:0000318"/>
    <property type="project" value="GO_Central"/>
</dbReference>
<dbReference type="STRING" id="7719.ENSCINP00000022425"/>
<sequence>MAHMQEEPRRSQSAVEFNPVSLYQAGQDIVQDIAQKAQEIFQALKLSQLPNGIATGQRNAQERINKLKDLLNKVEVLFKQLRVIYNECQKRVGDVEPNVNTLVPILKEIPNTEHEQALKSHKELVLQSRKKDLEMKLCMKNKQLETLVAQMTDFVWDINAALASPYGS</sequence>
<dbReference type="HOGENOM" id="CLU_074190_1_0_1"/>
<reference evidence="10" key="3">
    <citation type="submission" date="2025-08" db="UniProtKB">
        <authorList>
            <consortium name="Ensembl"/>
        </authorList>
    </citation>
    <scope>IDENTIFICATION</scope>
</reference>
<evidence type="ECO:0000256" key="4">
    <source>
        <dbReference type="ARBA" id="ARBA00023015"/>
    </source>
</evidence>
<dbReference type="EMBL" id="EAAA01002524">
    <property type="status" value="NOT_ANNOTATED_CDS"/>
    <property type="molecule type" value="Genomic_DNA"/>
</dbReference>
<evidence type="ECO:0000256" key="3">
    <source>
        <dbReference type="ARBA" id="ARBA00019664"/>
    </source>
</evidence>
<reference evidence="10" key="2">
    <citation type="journal article" date="2008" name="Genome Biol.">
        <title>Improved genome assembly and evidence-based global gene model set for the chordate Ciona intestinalis: new insight into intron and operon populations.</title>
        <authorList>
            <person name="Satou Y."/>
            <person name="Mineta K."/>
            <person name="Ogasawara M."/>
            <person name="Sasakura Y."/>
            <person name="Shoguchi E."/>
            <person name="Ueno K."/>
            <person name="Yamada L."/>
            <person name="Matsumoto J."/>
            <person name="Wasserscheid J."/>
            <person name="Dewar K."/>
            <person name="Wiley G.B."/>
            <person name="Macmil S.L."/>
            <person name="Roe B.A."/>
            <person name="Zeller R.W."/>
            <person name="Hastings K.E."/>
            <person name="Lemaire P."/>
            <person name="Lindquist E."/>
            <person name="Endo T."/>
            <person name="Hotta K."/>
            <person name="Inaba K."/>
        </authorList>
    </citation>
    <scope>NUCLEOTIDE SEQUENCE [LARGE SCALE GENOMIC DNA]</scope>
    <source>
        <strain evidence="10">wild type</strain>
    </source>
</reference>